<name>A0A1M6RGU7_9FLAO</name>
<dbReference type="GO" id="GO:0016758">
    <property type="term" value="F:hexosyltransferase activity"/>
    <property type="evidence" value="ECO:0007669"/>
    <property type="project" value="UniProtKB-ARBA"/>
</dbReference>
<keyword evidence="2" id="KW-0808">Transferase</keyword>
<dbReference type="InterPro" id="IPR001173">
    <property type="entry name" value="Glyco_trans_2-like"/>
</dbReference>
<dbReference type="EMBL" id="FRAM01000002">
    <property type="protein sequence ID" value="SHK31608.1"/>
    <property type="molecule type" value="Genomic_DNA"/>
</dbReference>
<dbReference type="Pfam" id="PF00535">
    <property type="entry name" value="Glycos_transf_2"/>
    <property type="match status" value="1"/>
</dbReference>
<gene>
    <name evidence="2" type="ORF">SAMN05444371_1891</name>
</gene>
<organism evidence="2 3">
    <name type="scientific">Epilithonimonas mollis</name>
    <dbReference type="NCBI Taxonomy" id="216903"/>
    <lineage>
        <taxon>Bacteria</taxon>
        <taxon>Pseudomonadati</taxon>
        <taxon>Bacteroidota</taxon>
        <taxon>Flavobacteriia</taxon>
        <taxon>Flavobacteriales</taxon>
        <taxon>Weeksellaceae</taxon>
        <taxon>Chryseobacterium group</taxon>
        <taxon>Epilithonimonas</taxon>
    </lineage>
</organism>
<dbReference type="AlphaFoldDB" id="A0A1M6RGU7"/>
<dbReference type="Proteomes" id="UP000184498">
    <property type="component" value="Unassembled WGS sequence"/>
</dbReference>
<dbReference type="InterPro" id="IPR029044">
    <property type="entry name" value="Nucleotide-diphossugar_trans"/>
</dbReference>
<protein>
    <submittedName>
        <fullName evidence="2">Glycosyltransferase involved in cell wall bisynthesis</fullName>
    </submittedName>
</protein>
<evidence type="ECO:0000259" key="1">
    <source>
        <dbReference type="Pfam" id="PF00535"/>
    </source>
</evidence>
<proteinExistence type="predicted"/>
<accession>A0A1M6RGU7</accession>
<dbReference type="CDD" id="cd00761">
    <property type="entry name" value="Glyco_tranf_GTA_type"/>
    <property type="match status" value="1"/>
</dbReference>
<evidence type="ECO:0000313" key="2">
    <source>
        <dbReference type="EMBL" id="SHK31608.1"/>
    </source>
</evidence>
<evidence type="ECO:0000313" key="3">
    <source>
        <dbReference type="Proteomes" id="UP000184498"/>
    </source>
</evidence>
<sequence length="337" mass="39389">MGWDSAIKVSVIVPVYNVEQYLEKCLLSLVSQSLQEIEILVVNDGSKDASQQIVEEFQKKYPEKIFSLNKENGGLSDARNFGIDRANGQYLGFVDSDDYVSESMFEEMYYLAEKHSAEMVICNLQKVDEKGNITQQLTQLPGFPEKIILDNNLSVFSDISYFACNKLFRRDLFNMKRFKKGIHFEDIELIPQLLLECRVLSFTPNYHYQYLERAESISKTHTRKGLDILKAVETVSENFGKSRFSDQVSVLKNFQMLEGVYTFLAYLAFVKKEEDFYFMSEELDRFRKAYGLKIKDILQYNRFGKNYLLSLPIRKKIYYILSLLKLRKIVRLLTMKS</sequence>
<dbReference type="STRING" id="216903.SAMN05444371_1891"/>
<dbReference type="RefSeq" id="WP_072997542.1">
    <property type="nucleotide sequence ID" value="NZ_FRAM01000002.1"/>
</dbReference>
<dbReference type="Gene3D" id="3.90.550.10">
    <property type="entry name" value="Spore Coat Polysaccharide Biosynthesis Protein SpsA, Chain A"/>
    <property type="match status" value="1"/>
</dbReference>
<dbReference type="OrthoDB" id="396512at2"/>
<dbReference type="SUPFAM" id="SSF53448">
    <property type="entry name" value="Nucleotide-diphospho-sugar transferases"/>
    <property type="match status" value="1"/>
</dbReference>
<keyword evidence="3" id="KW-1185">Reference proteome</keyword>
<dbReference type="PANTHER" id="PTHR22916:SF3">
    <property type="entry name" value="UDP-GLCNAC:BETAGAL BETA-1,3-N-ACETYLGLUCOSAMINYLTRANSFERASE-LIKE PROTEIN 1"/>
    <property type="match status" value="1"/>
</dbReference>
<feature type="domain" description="Glycosyltransferase 2-like" evidence="1">
    <location>
        <begin position="10"/>
        <end position="173"/>
    </location>
</feature>
<dbReference type="PANTHER" id="PTHR22916">
    <property type="entry name" value="GLYCOSYLTRANSFERASE"/>
    <property type="match status" value="1"/>
</dbReference>
<reference evidence="3" key="1">
    <citation type="submission" date="2016-11" db="EMBL/GenBank/DDBJ databases">
        <authorList>
            <person name="Varghese N."/>
            <person name="Submissions S."/>
        </authorList>
    </citation>
    <scope>NUCLEOTIDE SEQUENCE [LARGE SCALE GENOMIC DNA]</scope>
    <source>
        <strain evidence="3">DSM 18016</strain>
    </source>
</reference>